<evidence type="ECO:0000256" key="5">
    <source>
        <dbReference type="ARBA" id="ARBA00022801"/>
    </source>
</evidence>
<evidence type="ECO:0000256" key="1">
    <source>
        <dbReference type="ARBA" id="ARBA00001947"/>
    </source>
</evidence>
<protein>
    <submittedName>
        <fullName evidence="11">Uncharacterized protein</fullName>
    </submittedName>
</protein>
<comment type="cofactor">
    <cofactor evidence="1">
        <name>Zn(2+)</name>
        <dbReference type="ChEBI" id="CHEBI:29105"/>
    </cofactor>
</comment>
<dbReference type="InterPro" id="IPR011055">
    <property type="entry name" value="Dup_hybrid_motif"/>
</dbReference>
<sequence length="511" mass="54687">MASFPGSRRPSRRIRIAAYLTLASLAGLFAAHRLLDHADARATVGDTETVLATEPEPFTAEDGDAGTPEPAMAPADAGPLSGDPPPPPLAEMRVTETPRWSDYRVQPGDTLSALFERAGFGAGVLVRVLDDGLAKRTMATLHPGDQVSFHTTPSGDFAGLRYEPGPERTLVVTAGANGVDAHIEQAPVHYAVRVAAGQVNGSLSGAMAGAGVPAGVAAVFTKIFHWKVDFRRDLRRGARFSVAYVERSARGRRIGTGPVLAARLTNRGHTLEAYRYEDDAGDIHYYDDDGESLSPSLLRTPVNYTRVSSPFTERRWHPTLHIYRPHHGVDLAAPIGTPIRAAGDGTVTFAGHSHGYGRLVKIRHFGPYATRYGHLHRFAKGMHSGTHVHQGQVIGYVGESGEATGPHLHFEIRVNGTPHDPLKVALPDGTSVPDGQLAAYHRAITPFSLALAHPDERPALARLASAFETVRDRRRVADTETQTRGSGDGGKMAPPVHLALRSSDGLTGAAD</sequence>
<evidence type="ECO:0000256" key="7">
    <source>
        <dbReference type="ARBA" id="ARBA00023049"/>
    </source>
</evidence>
<dbReference type="InterPro" id="IPR050570">
    <property type="entry name" value="Cell_wall_metabolism_enzyme"/>
</dbReference>
<gene>
    <name evidence="11" type="ORF">KBTEX_02062</name>
</gene>
<feature type="domain" description="M23ase beta-sheet core" evidence="9">
    <location>
        <begin position="325"/>
        <end position="421"/>
    </location>
</feature>
<evidence type="ECO:0000256" key="4">
    <source>
        <dbReference type="ARBA" id="ARBA00022723"/>
    </source>
</evidence>
<dbReference type="Gene3D" id="3.10.450.350">
    <property type="match status" value="2"/>
</dbReference>
<feature type="region of interest" description="Disordered" evidence="8">
    <location>
        <begin position="473"/>
        <end position="511"/>
    </location>
</feature>
<dbReference type="AlphaFoldDB" id="A0A5B8RCT4"/>
<dbReference type="GO" id="GO:0004222">
    <property type="term" value="F:metalloendopeptidase activity"/>
    <property type="evidence" value="ECO:0007669"/>
    <property type="project" value="TreeGrafter"/>
</dbReference>
<evidence type="ECO:0000259" key="9">
    <source>
        <dbReference type="Pfam" id="PF01551"/>
    </source>
</evidence>
<proteinExistence type="predicted"/>
<dbReference type="PANTHER" id="PTHR21666">
    <property type="entry name" value="PEPTIDASE-RELATED"/>
    <property type="match status" value="1"/>
</dbReference>
<dbReference type="SUPFAM" id="SSF51261">
    <property type="entry name" value="Duplicated hybrid motif"/>
    <property type="match status" value="1"/>
</dbReference>
<dbReference type="InterPro" id="IPR016047">
    <property type="entry name" value="M23ase_b-sheet_dom"/>
</dbReference>
<evidence type="ECO:0000256" key="3">
    <source>
        <dbReference type="ARBA" id="ARBA00022670"/>
    </source>
</evidence>
<keyword evidence="3" id="KW-0645">Protease</keyword>
<accession>A0A5B8RCT4</accession>
<keyword evidence="5" id="KW-0378">Hydrolase</keyword>
<dbReference type="CDD" id="cd12797">
    <property type="entry name" value="M23_peptidase"/>
    <property type="match status" value="1"/>
</dbReference>
<evidence type="ECO:0000256" key="8">
    <source>
        <dbReference type="SAM" id="MobiDB-lite"/>
    </source>
</evidence>
<dbReference type="GO" id="GO:0006508">
    <property type="term" value="P:proteolysis"/>
    <property type="evidence" value="ECO:0007669"/>
    <property type="project" value="UniProtKB-KW"/>
</dbReference>
<evidence type="ECO:0000259" key="10">
    <source>
        <dbReference type="Pfam" id="PF19425"/>
    </source>
</evidence>
<dbReference type="EMBL" id="MN079109">
    <property type="protein sequence ID" value="QEA05738.1"/>
    <property type="molecule type" value="Genomic_DNA"/>
</dbReference>
<comment type="subcellular location">
    <subcellularLocation>
        <location evidence="2">Cell envelope</location>
    </subcellularLocation>
</comment>
<keyword evidence="4" id="KW-0479">Metal-binding</keyword>
<feature type="region of interest" description="Disordered" evidence="8">
    <location>
        <begin position="51"/>
        <end position="86"/>
    </location>
</feature>
<evidence type="ECO:0000313" key="11">
    <source>
        <dbReference type="EMBL" id="QEA05738.1"/>
    </source>
</evidence>
<feature type="domain" description="Csd3-like second N-terminal" evidence="10">
    <location>
        <begin position="192"/>
        <end position="311"/>
    </location>
</feature>
<keyword evidence="6" id="KW-0862">Zinc</keyword>
<evidence type="ECO:0000256" key="6">
    <source>
        <dbReference type="ARBA" id="ARBA00022833"/>
    </source>
</evidence>
<dbReference type="Gene3D" id="2.70.70.10">
    <property type="entry name" value="Glucose Permease (Domain IIA)"/>
    <property type="match status" value="1"/>
</dbReference>
<dbReference type="PANTHER" id="PTHR21666:SF288">
    <property type="entry name" value="CELL DIVISION PROTEIN YTFB"/>
    <property type="match status" value="1"/>
</dbReference>
<reference evidence="11" key="1">
    <citation type="submission" date="2019-06" db="EMBL/GenBank/DDBJ databases">
        <authorList>
            <person name="Murdoch R.W."/>
            <person name="Fathepure B."/>
        </authorList>
    </citation>
    <scope>NUCLEOTIDE SEQUENCE</scope>
</reference>
<evidence type="ECO:0000256" key="2">
    <source>
        <dbReference type="ARBA" id="ARBA00004196"/>
    </source>
</evidence>
<organism evidence="11">
    <name type="scientific">uncultured organism</name>
    <dbReference type="NCBI Taxonomy" id="155900"/>
    <lineage>
        <taxon>unclassified sequences</taxon>
        <taxon>environmental samples</taxon>
    </lineage>
</organism>
<dbReference type="InterPro" id="IPR045834">
    <property type="entry name" value="Csd3_N2"/>
</dbReference>
<dbReference type="GO" id="GO:0046872">
    <property type="term" value="F:metal ion binding"/>
    <property type="evidence" value="ECO:0007669"/>
    <property type="project" value="UniProtKB-KW"/>
</dbReference>
<dbReference type="Pfam" id="PF19425">
    <property type="entry name" value="Csd3_N2"/>
    <property type="match status" value="1"/>
</dbReference>
<keyword evidence="7" id="KW-0482">Metalloprotease</keyword>
<dbReference type="Pfam" id="PF01551">
    <property type="entry name" value="Peptidase_M23"/>
    <property type="match status" value="1"/>
</dbReference>
<name>A0A5B8RCT4_9ZZZZ</name>